<comment type="caution">
    <text evidence="1">The sequence shown here is derived from an EMBL/GenBank/DDBJ whole genome shotgun (WGS) entry which is preliminary data.</text>
</comment>
<organism evidence="1 2">
    <name type="scientific">Dermacentor silvarum</name>
    <name type="common">Tick</name>
    <dbReference type="NCBI Taxonomy" id="543639"/>
    <lineage>
        <taxon>Eukaryota</taxon>
        <taxon>Metazoa</taxon>
        <taxon>Ecdysozoa</taxon>
        <taxon>Arthropoda</taxon>
        <taxon>Chelicerata</taxon>
        <taxon>Arachnida</taxon>
        <taxon>Acari</taxon>
        <taxon>Parasitiformes</taxon>
        <taxon>Ixodida</taxon>
        <taxon>Ixodoidea</taxon>
        <taxon>Ixodidae</taxon>
        <taxon>Rhipicephalinae</taxon>
        <taxon>Dermacentor</taxon>
    </lineage>
</organism>
<gene>
    <name evidence="1" type="ORF">HPB49_020416</name>
</gene>
<dbReference type="EMBL" id="CM023479">
    <property type="protein sequence ID" value="KAH7974852.1"/>
    <property type="molecule type" value="Genomic_DNA"/>
</dbReference>
<accession>A0ACB8DQV2</accession>
<dbReference type="Proteomes" id="UP000821865">
    <property type="component" value="Chromosome 10"/>
</dbReference>
<evidence type="ECO:0000313" key="2">
    <source>
        <dbReference type="Proteomes" id="UP000821865"/>
    </source>
</evidence>
<protein>
    <submittedName>
        <fullName evidence="1">Uncharacterized protein</fullName>
    </submittedName>
</protein>
<name>A0ACB8DQV2_DERSI</name>
<evidence type="ECO:0000313" key="1">
    <source>
        <dbReference type="EMBL" id="KAH7974852.1"/>
    </source>
</evidence>
<proteinExistence type="predicted"/>
<keyword evidence="2" id="KW-1185">Reference proteome</keyword>
<reference evidence="1" key="1">
    <citation type="submission" date="2020-05" db="EMBL/GenBank/DDBJ databases">
        <title>Large-scale comparative analyses of tick genomes elucidate their genetic diversity and vector capacities.</title>
        <authorList>
            <person name="Jia N."/>
            <person name="Wang J."/>
            <person name="Shi W."/>
            <person name="Du L."/>
            <person name="Sun Y."/>
            <person name="Zhan W."/>
            <person name="Jiang J."/>
            <person name="Wang Q."/>
            <person name="Zhang B."/>
            <person name="Ji P."/>
            <person name="Sakyi L.B."/>
            <person name="Cui X."/>
            <person name="Yuan T."/>
            <person name="Jiang B."/>
            <person name="Yang W."/>
            <person name="Lam T.T.-Y."/>
            <person name="Chang Q."/>
            <person name="Ding S."/>
            <person name="Wang X."/>
            <person name="Zhu J."/>
            <person name="Ruan X."/>
            <person name="Zhao L."/>
            <person name="Wei J."/>
            <person name="Que T."/>
            <person name="Du C."/>
            <person name="Cheng J."/>
            <person name="Dai P."/>
            <person name="Han X."/>
            <person name="Huang E."/>
            <person name="Gao Y."/>
            <person name="Liu J."/>
            <person name="Shao H."/>
            <person name="Ye R."/>
            <person name="Li L."/>
            <person name="Wei W."/>
            <person name="Wang X."/>
            <person name="Wang C."/>
            <person name="Yang T."/>
            <person name="Huo Q."/>
            <person name="Li W."/>
            <person name="Guo W."/>
            <person name="Chen H."/>
            <person name="Zhou L."/>
            <person name="Ni X."/>
            <person name="Tian J."/>
            <person name="Zhou Y."/>
            <person name="Sheng Y."/>
            <person name="Liu T."/>
            <person name="Pan Y."/>
            <person name="Xia L."/>
            <person name="Li J."/>
            <person name="Zhao F."/>
            <person name="Cao W."/>
        </authorList>
    </citation>
    <scope>NUCLEOTIDE SEQUENCE</scope>
    <source>
        <strain evidence="1">Dsil-2018</strain>
    </source>
</reference>
<sequence length="214" mass="22868">MRGRITSATAGTSSSATTATTASSEGRGAETSPPANLALQKPDMSTDCSKQNRPDTPGARISTQSLAECVAVGSALSEASLKGPKARNTADVNLIEELPEDGDVYLVNGTSTYQSVARYSCGENFTTHGVDMRTCLETVLSYYIYSLDHLSIACGEPEIPFGGYVVEENFQVHDTVHCKCYPGHASGTHHGRGGVEEVPLKWIEMRHRTNLPVS</sequence>